<keyword evidence="2" id="KW-1185">Reference proteome</keyword>
<name>A0A7W9ZH61_NOVIT</name>
<dbReference type="InterPro" id="IPR029032">
    <property type="entry name" value="AhpD-like"/>
</dbReference>
<dbReference type="Gene3D" id="1.20.1290.10">
    <property type="entry name" value="AhpD-like"/>
    <property type="match status" value="1"/>
</dbReference>
<dbReference type="Proteomes" id="UP000544872">
    <property type="component" value="Unassembled WGS sequence"/>
</dbReference>
<dbReference type="NCBIfam" id="TIGR04029">
    <property type="entry name" value="CMD_Avi_7170"/>
    <property type="match status" value="1"/>
</dbReference>
<accession>A0A7W9ZH61</accession>
<reference evidence="1 2" key="1">
    <citation type="submission" date="2020-08" db="EMBL/GenBank/DDBJ databases">
        <title>Genomic Encyclopedia of Type Strains, Phase IV (KMG-IV): sequencing the most valuable type-strain genomes for metagenomic binning, comparative biology and taxonomic classification.</title>
        <authorList>
            <person name="Goeker M."/>
        </authorList>
    </citation>
    <scope>NUCLEOTIDE SEQUENCE [LARGE SCALE GENOMIC DNA]</scope>
    <source>
        <strain evidence="1 2">DSM 11590</strain>
    </source>
</reference>
<dbReference type="RefSeq" id="WP_184264217.1">
    <property type="nucleotide sequence ID" value="NZ_JACIIX010000011.1"/>
</dbReference>
<evidence type="ECO:0000313" key="1">
    <source>
        <dbReference type="EMBL" id="MBB6211401.1"/>
    </source>
</evidence>
<evidence type="ECO:0000313" key="2">
    <source>
        <dbReference type="Proteomes" id="UP000544872"/>
    </source>
</evidence>
<dbReference type="EMBL" id="JACIIX010000011">
    <property type="protein sequence ID" value="MBB6211401.1"/>
    <property type="molecule type" value="Genomic_DNA"/>
</dbReference>
<dbReference type="SUPFAM" id="SSF69118">
    <property type="entry name" value="AhpD-like"/>
    <property type="match status" value="1"/>
</dbReference>
<sequence>MTIDVIDRPLTRDGGAVNVTAHWPADWIDHLAGIEPGSPLAALRAERPEARRNAQLSAEALFLPAEETVFSRAERAAVALFVAGLHRQAAVFAFYRDLLVSQPGGLELEATVIAEGRRGLTEGPYGAYPDGPLRVENRSGPLYRVDPAQADVLGPRLTAALTHAHLLVFHPRDASALHLQALLDAGWDTTGIVTLSQLVAFLTFQIRVVSGLTALKYSLPGV</sequence>
<organism evidence="1 2">
    <name type="scientific">Novispirillum itersonii</name>
    <name type="common">Aquaspirillum itersonii</name>
    <dbReference type="NCBI Taxonomy" id="189"/>
    <lineage>
        <taxon>Bacteria</taxon>
        <taxon>Pseudomonadati</taxon>
        <taxon>Pseudomonadota</taxon>
        <taxon>Alphaproteobacteria</taxon>
        <taxon>Rhodospirillales</taxon>
        <taxon>Novispirillaceae</taxon>
        <taxon>Novispirillum</taxon>
    </lineage>
</organism>
<dbReference type="InterPro" id="IPR023982">
    <property type="entry name" value="CHP04029_CMD-like"/>
</dbReference>
<protein>
    <submittedName>
        <fullName evidence="1">CMD domain protein</fullName>
    </submittedName>
</protein>
<dbReference type="AlphaFoldDB" id="A0A7W9ZH61"/>
<gene>
    <name evidence="1" type="ORF">FHS48_002840</name>
</gene>
<comment type="caution">
    <text evidence="1">The sequence shown here is derived from an EMBL/GenBank/DDBJ whole genome shotgun (WGS) entry which is preliminary data.</text>
</comment>
<proteinExistence type="predicted"/>